<proteinExistence type="predicted"/>
<evidence type="ECO:0000313" key="4">
    <source>
        <dbReference type="Proteomes" id="UP000641954"/>
    </source>
</evidence>
<dbReference type="PROSITE" id="PS50006">
    <property type="entry name" value="FHA_DOMAIN"/>
    <property type="match status" value="1"/>
</dbReference>
<dbReference type="SMART" id="SM00240">
    <property type="entry name" value="FHA"/>
    <property type="match status" value="1"/>
</dbReference>
<gene>
    <name evidence="3" type="ORF">H6G72_11810</name>
</gene>
<dbReference type="Pfam" id="PF00498">
    <property type="entry name" value="FHA"/>
    <property type="match status" value="1"/>
</dbReference>
<feature type="region of interest" description="Disordered" evidence="1">
    <location>
        <begin position="31"/>
        <end position="65"/>
    </location>
</feature>
<accession>A0ABR8EDW2</accession>
<dbReference type="EMBL" id="JACJSK010000013">
    <property type="protein sequence ID" value="MBD2544512.1"/>
    <property type="molecule type" value="Genomic_DNA"/>
</dbReference>
<protein>
    <submittedName>
        <fullName evidence="3">FHA domain-containing protein</fullName>
    </submittedName>
</protein>
<evidence type="ECO:0000256" key="1">
    <source>
        <dbReference type="SAM" id="MobiDB-lite"/>
    </source>
</evidence>
<feature type="domain" description="FHA" evidence="2">
    <location>
        <begin position="118"/>
        <end position="175"/>
    </location>
</feature>
<dbReference type="InterPro" id="IPR008984">
    <property type="entry name" value="SMAD_FHA_dom_sf"/>
</dbReference>
<comment type="caution">
    <text evidence="3">The sequence shown here is derived from an EMBL/GenBank/DDBJ whole genome shotgun (WGS) entry which is preliminary data.</text>
</comment>
<organism evidence="3 4">
    <name type="scientific">Planktothricoides raciborskii FACHB-1370</name>
    <dbReference type="NCBI Taxonomy" id="2949576"/>
    <lineage>
        <taxon>Bacteria</taxon>
        <taxon>Bacillati</taxon>
        <taxon>Cyanobacteriota</taxon>
        <taxon>Cyanophyceae</taxon>
        <taxon>Oscillatoriophycideae</taxon>
        <taxon>Oscillatoriales</taxon>
        <taxon>Oscillatoriaceae</taxon>
        <taxon>Planktothricoides</taxon>
    </lineage>
</organism>
<keyword evidence="4" id="KW-1185">Reference proteome</keyword>
<evidence type="ECO:0000313" key="3">
    <source>
        <dbReference type="EMBL" id="MBD2544512.1"/>
    </source>
</evidence>
<dbReference type="RefSeq" id="WP_190878409.1">
    <property type="nucleotide sequence ID" value="NZ_JACJSK010000013.1"/>
</dbReference>
<dbReference type="Gene3D" id="2.60.200.20">
    <property type="match status" value="1"/>
</dbReference>
<dbReference type="InterPro" id="IPR000253">
    <property type="entry name" value="FHA_dom"/>
</dbReference>
<dbReference type="SUPFAM" id="SSF49879">
    <property type="entry name" value="SMAD/FHA domain"/>
    <property type="match status" value="1"/>
</dbReference>
<name>A0ABR8EDW2_9CYAN</name>
<evidence type="ECO:0000259" key="2">
    <source>
        <dbReference type="PROSITE" id="PS50006"/>
    </source>
</evidence>
<dbReference type="Proteomes" id="UP000641954">
    <property type="component" value="Unassembled WGS sequence"/>
</dbReference>
<dbReference type="CDD" id="cd00060">
    <property type="entry name" value="FHA"/>
    <property type="match status" value="1"/>
</dbReference>
<sequence>MPIICPQCSYDRNAKDAHFCEACGYELVGNDPPPPPIYPEPPNYPEPPIYSEPPNYPEPPIYSEPPNYPEPPIYPEPPNYPEPPIYPEPPRTQTQTARLIPKQAGAPLAEFILDSSNALIGRFDPDTGPVEVDLDGFHGSETISRQHGEIYMENGQWKIKDLGSTNGIFIKPVGMTRFGARITTPQRLNSGDEIAIGKVRLLFQIP</sequence>
<reference evidence="3 4" key="1">
    <citation type="journal article" date="2020" name="ISME J.">
        <title>Comparative genomics reveals insights into cyanobacterial evolution and habitat adaptation.</title>
        <authorList>
            <person name="Chen M.Y."/>
            <person name="Teng W.K."/>
            <person name="Zhao L."/>
            <person name="Hu C.X."/>
            <person name="Zhou Y.K."/>
            <person name="Han B.P."/>
            <person name="Song L.R."/>
            <person name="Shu W.S."/>
        </authorList>
    </citation>
    <scope>NUCLEOTIDE SEQUENCE [LARGE SCALE GENOMIC DNA]</scope>
    <source>
        <strain evidence="3 4">FACHB-1370</strain>
    </source>
</reference>